<feature type="transmembrane region" description="Helical" evidence="1">
    <location>
        <begin position="278"/>
        <end position="298"/>
    </location>
</feature>
<feature type="transmembrane region" description="Helical" evidence="1">
    <location>
        <begin position="527"/>
        <end position="548"/>
    </location>
</feature>
<feature type="transmembrane region" description="Helical" evidence="1">
    <location>
        <begin position="86"/>
        <end position="102"/>
    </location>
</feature>
<protein>
    <recommendedName>
        <fullName evidence="4">Membrane protein 6-pyruvoyl-tetrahydropterin synthase-related domain-containing protein</fullName>
    </recommendedName>
</protein>
<proteinExistence type="predicted"/>
<feature type="transmembrane region" description="Helical" evidence="1">
    <location>
        <begin position="232"/>
        <end position="251"/>
    </location>
</feature>
<keyword evidence="1" id="KW-0472">Membrane</keyword>
<evidence type="ECO:0000313" key="3">
    <source>
        <dbReference type="Proteomes" id="UP000231414"/>
    </source>
</evidence>
<keyword evidence="1" id="KW-1133">Transmembrane helix</keyword>
<comment type="caution">
    <text evidence="2">The sequence shown here is derived from an EMBL/GenBank/DDBJ whole genome shotgun (WGS) entry which is preliminary data.</text>
</comment>
<evidence type="ECO:0000256" key="1">
    <source>
        <dbReference type="SAM" id="Phobius"/>
    </source>
</evidence>
<feature type="transmembrane region" description="Helical" evidence="1">
    <location>
        <begin position="12"/>
        <end position="30"/>
    </location>
</feature>
<feature type="transmembrane region" description="Helical" evidence="1">
    <location>
        <begin position="207"/>
        <end position="226"/>
    </location>
</feature>
<reference evidence="3" key="1">
    <citation type="submission" date="2017-09" db="EMBL/GenBank/DDBJ databases">
        <title>Depth-based differentiation of microbial function through sediment-hosted aquifers and enrichment of novel symbionts in the deep terrestrial subsurface.</title>
        <authorList>
            <person name="Probst A.J."/>
            <person name="Ladd B."/>
            <person name="Jarett J.K."/>
            <person name="Geller-Mcgrath D.E."/>
            <person name="Sieber C.M.K."/>
            <person name="Emerson J.B."/>
            <person name="Anantharaman K."/>
            <person name="Thomas B.C."/>
            <person name="Malmstrom R."/>
            <person name="Stieglmeier M."/>
            <person name="Klingl A."/>
            <person name="Woyke T."/>
            <person name="Ryan C.M."/>
            <person name="Banfield J.F."/>
        </authorList>
    </citation>
    <scope>NUCLEOTIDE SEQUENCE [LARGE SCALE GENOMIC DNA]</scope>
</reference>
<gene>
    <name evidence="2" type="ORF">COT52_00285</name>
</gene>
<sequence>GEPIISLSKENLVRLAALIASFAYGFNMVAIGEMTGGFEGNMYIHAFLPVIVVLMAKIVSRQRALFNWFWLVLFFAASYLLSDHIILYLILIVPWFVLWSGWRHASHSEDDLGEDRHFCWSRFIVGIVVASVVFGAAFALALPLTWFYSYYFLSTALPFLSGGQSLRPEVLEFLIRNVNDTYRYWTMGDTLRQGGGAYHQLFKSGVLWARAGFALPIMAFLPWLFAKNWRGRRLAVLLVATLSAVFVVWFVDFTRIREALPWHRAFPVLFRLRNPARLNLLVSFFYAPLVFLGLHSVLERLAMPLHGKSWEWFKLILGGCLGALLGGLFFYYHPVFSGTYTLDYNRGSSMVVSSRYYQLSQFITQKHQEEGFFRALYLPWDHENAEVKLYWLDSYVYGVPINYGAYSNDEYLAVMVSNYKNLATEKDLSLGARLASAGVRYLVVLTGQSSNEPAFFRFDYQTPWLLGPSFQYERIMNSQHDLEKTLSTDEFIIYRNKAFEPDLIDPVISGAPPESSEMSYLKDRKRFSVLVASFSWGLLIIFLLISGAKSFKPSPKVFWEKFVYKDQ</sequence>
<feature type="transmembrane region" description="Helical" evidence="1">
    <location>
        <begin position="123"/>
        <end position="142"/>
    </location>
</feature>
<dbReference type="Proteomes" id="UP000231414">
    <property type="component" value="Unassembled WGS sequence"/>
</dbReference>
<feature type="transmembrane region" description="Helical" evidence="1">
    <location>
        <begin position="42"/>
        <end position="59"/>
    </location>
</feature>
<feature type="transmembrane region" description="Helical" evidence="1">
    <location>
        <begin position="310"/>
        <end position="332"/>
    </location>
</feature>
<feature type="transmembrane region" description="Helical" evidence="1">
    <location>
        <begin position="64"/>
        <end position="80"/>
    </location>
</feature>
<organism evidence="2 3">
    <name type="scientific">candidate division WWE3 bacterium CG08_land_8_20_14_0_20_43_13</name>
    <dbReference type="NCBI Taxonomy" id="1975087"/>
    <lineage>
        <taxon>Bacteria</taxon>
        <taxon>Katanobacteria</taxon>
    </lineage>
</organism>
<evidence type="ECO:0008006" key="4">
    <source>
        <dbReference type="Google" id="ProtNLM"/>
    </source>
</evidence>
<name>A0A2H0X855_UNCKA</name>
<evidence type="ECO:0000313" key="2">
    <source>
        <dbReference type="EMBL" id="PIS21117.1"/>
    </source>
</evidence>
<accession>A0A2H0X855</accession>
<dbReference type="EMBL" id="PEYW01000005">
    <property type="protein sequence ID" value="PIS21117.1"/>
    <property type="molecule type" value="Genomic_DNA"/>
</dbReference>
<keyword evidence="1" id="KW-0812">Transmembrane</keyword>
<feature type="non-terminal residue" evidence="2">
    <location>
        <position position="1"/>
    </location>
</feature>
<dbReference type="AlphaFoldDB" id="A0A2H0X855"/>